<comment type="caution">
    <text evidence="1">The sequence shown here is derived from an EMBL/GenBank/DDBJ whole genome shotgun (WGS) entry which is preliminary data.</text>
</comment>
<evidence type="ECO:0000313" key="2">
    <source>
        <dbReference type="Proteomes" id="UP000244093"/>
    </source>
</evidence>
<organism evidence="1 2">
    <name type="scientific">Zestosphaera tikiterensis</name>
    <dbReference type="NCBI Taxonomy" id="1973259"/>
    <lineage>
        <taxon>Archaea</taxon>
        <taxon>Thermoproteota</taxon>
        <taxon>Thermoprotei</taxon>
        <taxon>Desulfurococcales</taxon>
        <taxon>Desulfurococcaceae</taxon>
        <taxon>Zestosphaera</taxon>
    </lineage>
</organism>
<accession>A0A2R7Y4C3</accession>
<dbReference type="Gene3D" id="1.10.10.10">
    <property type="entry name" value="Winged helix-like DNA-binding domain superfamily/Winged helix DNA-binding domain"/>
    <property type="match status" value="1"/>
</dbReference>
<name>A0A2R7Y4C3_9CREN</name>
<dbReference type="AlphaFoldDB" id="A0A2R7Y4C3"/>
<dbReference type="InterPro" id="IPR036388">
    <property type="entry name" value="WH-like_DNA-bd_sf"/>
</dbReference>
<evidence type="ECO:0000313" key="1">
    <source>
        <dbReference type="EMBL" id="PUA32406.1"/>
    </source>
</evidence>
<dbReference type="Proteomes" id="UP000244093">
    <property type="component" value="Unassembled WGS sequence"/>
</dbReference>
<proteinExistence type="predicted"/>
<dbReference type="InterPro" id="IPR036390">
    <property type="entry name" value="WH_DNA-bd_sf"/>
</dbReference>
<protein>
    <recommendedName>
        <fullName evidence="3">ArsR family transcriptional regulator</fullName>
    </recommendedName>
</protein>
<evidence type="ECO:0008006" key="3">
    <source>
        <dbReference type="Google" id="ProtNLM"/>
    </source>
</evidence>
<sequence>MPSDSLKRVEKLLEEILKKLERLEELLLLQNDPTTATALELALSFYLPVHKAVKTAREVVELLKDLASQDPISRAIVEVLAASDTELSISELTRRVRKLRGTASRRVIAERLRRLEGRGVVELKKVGNVVWVRLKRGS</sequence>
<dbReference type="SUPFAM" id="SSF46785">
    <property type="entry name" value="Winged helix' DNA-binding domain"/>
    <property type="match status" value="1"/>
</dbReference>
<dbReference type="EMBL" id="NBVN01000004">
    <property type="protein sequence ID" value="PUA32406.1"/>
    <property type="molecule type" value="Genomic_DNA"/>
</dbReference>
<reference evidence="1 2" key="1">
    <citation type="journal article" date="2018" name="Syst. Appl. Microbiol.">
        <title>A new symbiotic nanoarchaeote (Candidatus Nanoclepta minutus) and its host (Zestosphaera tikiterensis gen. nov., sp. nov.) from a New Zealand hot spring.</title>
        <authorList>
            <person name="St John E."/>
            <person name="Liu Y."/>
            <person name="Podar M."/>
            <person name="Stott M.B."/>
            <person name="Meneghin J."/>
            <person name="Chen Z."/>
            <person name="Lagutin K."/>
            <person name="Mitchell K."/>
            <person name="Reysenbach A.L."/>
        </authorList>
    </citation>
    <scope>NUCLEOTIDE SEQUENCE [LARGE SCALE GENOMIC DNA]</scope>
    <source>
        <strain evidence="1">NZ3</strain>
    </source>
</reference>
<gene>
    <name evidence="1" type="ORF">B7O98_07055</name>
</gene>